<evidence type="ECO:0008006" key="4">
    <source>
        <dbReference type="Google" id="ProtNLM"/>
    </source>
</evidence>
<evidence type="ECO:0000313" key="2">
    <source>
        <dbReference type="EMBL" id="MBS2549304.1"/>
    </source>
</evidence>
<organism evidence="2 3">
    <name type="scientific">Catenulispora pinistramenti</name>
    <dbReference type="NCBI Taxonomy" id="2705254"/>
    <lineage>
        <taxon>Bacteria</taxon>
        <taxon>Bacillati</taxon>
        <taxon>Actinomycetota</taxon>
        <taxon>Actinomycetes</taxon>
        <taxon>Catenulisporales</taxon>
        <taxon>Catenulisporaceae</taxon>
        <taxon>Catenulispora</taxon>
    </lineage>
</organism>
<dbReference type="Proteomes" id="UP000730482">
    <property type="component" value="Unassembled WGS sequence"/>
</dbReference>
<feature type="transmembrane region" description="Helical" evidence="1">
    <location>
        <begin position="318"/>
        <end position="336"/>
    </location>
</feature>
<dbReference type="RefSeq" id="WP_212010867.1">
    <property type="nucleotide sequence ID" value="NZ_JAAFYZ010000068.1"/>
</dbReference>
<dbReference type="EMBL" id="JAAFYZ010000068">
    <property type="protein sequence ID" value="MBS2549304.1"/>
    <property type="molecule type" value="Genomic_DNA"/>
</dbReference>
<reference evidence="2 3" key="1">
    <citation type="submission" date="2020-02" db="EMBL/GenBank/DDBJ databases">
        <title>Acidophilic actinobacteria isolated from forest soil.</title>
        <authorList>
            <person name="Golinska P."/>
        </authorList>
    </citation>
    <scope>NUCLEOTIDE SEQUENCE [LARGE SCALE GENOMIC DNA]</scope>
    <source>
        <strain evidence="2 3">NL8</strain>
    </source>
</reference>
<feature type="transmembrane region" description="Helical" evidence="1">
    <location>
        <begin position="172"/>
        <end position="192"/>
    </location>
</feature>
<evidence type="ECO:0000313" key="3">
    <source>
        <dbReference type="Proteomes" id="UP000730482"/>
    </source>
</evidence>
<keyword evidence="1" id="KW-0812">Transmembrane</keyword>
<name>A0ABS5KTG1_9ACTN</name>
<proteinExistence type="predicted"/>
<accession>A0ABS5KTG1</accession>
<protein>
    <recommendedName>
        <fullName evidence="4">Transmembrane transport protein</fullName>
    </recommendedName>
</protein>
<comment type="caution">
    <text evidence="2">The sequence shown here is derived from an EMBL/GenBank/DDBJ whole genome shotgun (WGS) entry which is preliminary data.</text>
</comment>
<keyword evidence="1" id="KW-0472">Membrane</keyword>
<keyword evidence="1" id="KW-1133">Transmembrane helix</keyword>
<gene>
    <name evidence="2" type="ORF">KGQ19_20785</name>
</gene>
<keyword evidence="3" id="KW-1185">Reference proteome</keyword>
<feature type="transmembrane region" description="Helical" evidence="1">
    <location>
        <begin position="199"/>
        <end position="218"/>
    </location>
</feature>
<feature type="transmembrane region" description="Helical" evidence="1">
    <location>
        <begin position="70"/>
        <end position="91"/>
    </location>
</feature>
<evidence type="ECO:0000256" key="1">
    <source>
        <dbReference type="SAM" id="Phobius"/>
    </source>
</evidence>
<sequence length="342" mass="36243">MIWLTYRQFRMSAIVAAGVVIAFGIAVVSTSAGLSGLYARSGLASCHASCTTSTTDFLTAMKADGTYPALYFVGLGLLLLAPAVIGAFWGAPMITREVEGRTLRFVWHQSVTPTRWARVKISLLGLASMAFAGLISLLISWWAAPIDAAGGFPVGGGSQLSRFQKVVFDARGVAPLGYAALGFVVGVVLGVLIRRTVPAMAATLVVVAAIQLAVPTWIRPDLVTPVARTGPVLTASAFQPAQFGTEGQVTVPVDIPGAWIVTDRTVKPDGHSFSMLGASQCSDLAMAQTDDCLAQQDLRQVVRYQPANRFWEFQGIETAMLLGASMVLAAGGVLWLRKVRLT</sequence>
<feature type="transmembrane region" description="Helical" evidence="1">
    <location>
        <begin position="123"/>
        <end position="144"/>
    </location>
</feature>